<evidence type="ECO:0000256" key="9">
    <source>
        <dbReference type="SAM" id="Phobius"/>
    </source>
</evidence>
<accession>A0ABU6K7I0</accession>
<dbReference type="EMBL" id="JAYXHS010000002">
    <property type="protein sequence ID" value="MEC5386998.1"/>
    <property type="molecule type" value="Genomic_DNA"/>
</dbReference>
<evidence type="ECO:0000256" key="1">
    <source>
        <dbReference type="ARBA" id="ARBA00004162"/>
    </source>
</evidence>
<comment type="subcellular location">
    <subcellularLocation>
        <location evidence="1">Cell membrane</location>
        <topology evidence="1">Single-pass membrane protein</topology>
    </subcellularLocation>
</comment>
<dbReference type="CDD" id="cd07185">
    <property type="entry name" value="OmpA_C-like"/>
    <property type="match status" value="1"/>
</dbReference>
<evidence type="ECO:0000256" key="6">
    <source>
        <dbReference type="ARBA" id="ARBA00023136"/>
    </source>
</evidence>
<keyword evidence="5 9" id="KW-1133">Transmembrane helix</keyword>
<evidence type="ECO:0000259" key="10">
    <source>
        <dbReference type="PROSITE" id="PS51123"/>
    </source>
</evidence>
<dbReference type="InterPro" id="IPR036737">
    <property type="entry name" value="OmpA-like_sf"/>
</dbReference>
<feature type="domain" description="OmpA-like" evidence="10">
    <location>
        <begin position="187"/>
        <end position="307"/>
    </location>
</feature>
<dbReference type="Pfam" id="PF13677">
    <property type="entry name" value="MotB_plug"/>
    <property type="match status" value="1"/>
</dbReference>
<evidence type="ECO:0000256" key="3">
    <source>
        <dbReference type="ARBA" id="ARBA00022475"/>
    </source>
</evidence>
<evidence type="ECO:0000256" key="8">
    <source>
        <dbReference type="SAM" id="MobiDB-lite"/>
    </source>
</evidence>
<keyword evidence="11" id="KW-0969">Cilium</keyword>
<keyword evidence="11" id="KW-0282">Flagellum</keyword>
<organism evidence="11 12">
    <name type="scientific">Uliginosibacterium silvisoli</name>
    <dbReference type="NCBI Taxonomy" id="3114758"/>
    <lineage>
        <taxon>Bacteria</taxon>
        <taxon>Pseudomonadati</taxon>
        <taxon>Pseudomonadota</taxon>
        <taxon>Betaproteobacteria</taxon>
        <taxon>Rhodocyclales</taxon>
        <taxon>Zoogloeaceae</taxon>
        <taxon>Uliginosibacterium</taxon>
    </lineage>
</organism>
<dbReference type="InterPro" id="IPR050330">
    <property type="entry name" value="Bact_OuterMem_StrucFunc"/>
</dbReference>
<dbReference type="PROSITE" id="PS51123">
    <property type="entry name" value="OMPA_2"/>
    <property type="match status" value="1"/>
</dbReference>
<evidence type="ECO:0000256" key="2">
    <source>
        <dbReference type="ARBA" id="ARBA00008914"/>
    </source>
</evidence>
<name>A0ABU6K7I0_9RHOO</name>
<dbReference type="InterPro" id="IPR006665">
    <property type="entry name" value="OmpA-like"/>
</dbReference>
<dbReference type="Pfam" id="PF00691">
    <property type="entry name" value="OmpA"/>
    <property type="match status" value="1"/>
</dbReference>
<gene>
    <name evidence="11" type="primary">motB</name>
    <name evidence="11" type="ORF">VVD49_14795</name>
</gene>
<evidence type="ECO:0000256" key="4">
    <source>
        <dbReference type="ARBA" id="ARBA00022692"/>
    </source>
</evidence>
<dbReference type="Gene3D" id="3.30.1330.60">
    <property type="entry name" value="OmpA-like domain"/>
    <property type="match status" value="1"/>
</dbReference>
<dbReference type="RefSeq" id="WP_327599947.1">
    <property type="nucleotide sequence ID" value="NZ_JAYXHS010000002.1"/>
</dbReference>
<evidence type="ECO:0000256" key="7">
    <source>
        <dbReference type="PROSITE-ProRule" id="PRU00473"/>
    </source>
</evidence>
<evidence type="ECO:0000256" key="5">
    <source>
        <dbReference type="ARBA" id="ARBA00022989"/>
    </source>
</evidence>
<dbReference type="PANTHER" id="PTHR30329:SF21">
    <property type="entry name" value="LIPOPROTEIN YIAD-RELATED"/>
    <property type="match status" value="1"/>
</dbReference>
<comment type="caution">
    <text evidence="11">The sequence shown here is derived from an EMBL/GenBank/DDBJ whole genome shotgun (WGS) entry which is preliminary data.</text>
</comment>
<evidence type="ECO:0000313" key="11">
    <source>
        <dbReference type="EMBL" id="MEC5386998.1"/>
    </source>
</evidence>
<dbReference type="NCBIfam" id="NF006548">
    <property type="entry name" value="PRK09041.1"/>
    <property type="match status" value="1"/>
</dbReference>
<keyword evidence="6 7" id="KW-0472">Membrane</keyword>
<dbReference type="SUPFAM" id="SSF103088">
    <property type="entry name" value="OmpA-like"/>
    <property type="match status" value="1"/>
</dbReference>
<keyword evidence="12" id="KW-1185">Reference proteome</keyword>
<keyword evidence="11" id="KW-0966">Cell projection</keyword>
<dbReference type="InterPro" id="IPR025713">
    <property type="entry name" value="MotB-like_N_dom"/>
</dbReference>
<sequence>MADNNQQPIVVKRIKKGGGGAHGGAWKIAYADFVTAMMAFFLLMWLLGSTTKGDLKGIADYFQNPLRLSLNGGPGTGASASPLEGGGSDLTKTIGDSARSDFKQKRVMSKIIVTPPEQTQNTKFAVDKGKNFDVPDAIPDSKKMEVERVERSRLQELKERIEAIIEASPDLRQFKNQLLLDMTPDGLRVQIVDEQNRPMFDTSSAELKPYTRVILRALGQELNRFGSRLSISGHTDAAQYAGSAAGFSNWELSANRANAARRELIVGGLDKERIIRVLGQASILPLDRSDPFSAANRRISIVVLNHRAEEDIMNEGVRENSAGMAPPSEPLPSGPRTIPQVGGLPPRGSAPSGPPQR</sequence>
<dbReference type="PANTHER" id="PTHR30329">
    <property type="entry name" value="STATOR ELEMENT OF FLAGELLAR MOTOR COMPLEX"/>
    <property type="match status" value="1"/>
</dbReference>
<protein>
    <submittedName>
        <fullName evidence="11">Flagellar motor protein MotB</fullName>
    </submittedName>
</protein>
<proteinExistence type="inferred from homology"/>
<reference evidence="11 12" key="1">
    <citation type="submission" date="2024-01" db="EMBL/GenBank/DDBJ databases">
        <title>Uliginosibacterium soil sp. nov.</title>
        <authorList>
            <person name="Lv Y."/>
        </authorList>
    </citation>
    <scope>NUCLEOTIDE SEQUENCE [LARGE SCALE GENOMIC DNA]</scope>
    <source>
        <strain evidence="11 12">H3</strain>
    </source>
</reference>
<keyword evidence="3" id="KW-1003">Cell membrane</keyword>
<feature type="transmembrane region" description="Helical" evidence="9">
    <location>
        <begin position="28"/>
        <end position="47"/>
    </location>
</feature>
<keyword evidence="4 9" id="KW-0812">Transmembrane</keyword>
<dbReference type="Proteomes" id="UP001331561">
    <property type="component" value="Unassembled WGS sequence"/>
</dbReference>
<comment type="similarity">
    <text evidence="2">Belongs to the MotB family.</text>
</comment>
<feature type="region of interest" description="Disordered" evidence="8">
    <location>
        <begin position="316"/>
        <end position="357"/>
    </location>
</feature>
<evidence type="ECO:0000313" key="12">
    <source>
        <dbReference type="Proteomes" id="UP001331561"/>
    </source>
</evidence>